<keyword evidence="2" id="KW-1185">Reference proteome</keyword>
<gene>
    <name evidence="1" type="ORF">DPM19_18945</name>
</gene>
<accession>A0A365H3Q9</accession>
<organism evidence="1 2">
    <name type="scientific">Actinomadura craniellae</name>
    <dbReference type="NCBI Taxonomy" id="2231787"/>
    <lineage>
        <taxon>Bacteria</taxon>
        <taxon>Bacillati</taxon>
        <taxon>Actinomycetota</taxon>
        <taxon>Actinomycetes</taxon>
        <taxon>Streptosporangiales</taxon>
        <taxon>Thermomonosporaceae</taxon>
        <taxon>Actinomadura</taxon>
    </lineage>
</organism>
<dbReference type="AlphaFoldDB" id="A0A365H3Q9"/>
<comment type="caution">
    <text evidence="1">The sequence shown here is derived from an EMBL/GenBank/DDBJ whole genome shotgun (WGS) entry which is preliminary data.</text>
</comment>
<evidence type="ECO:0000313" key="1">
    <source>
        <dbReference type="EMBL" id="RAY13737.1"/>
    </source>
</evidence>
<dbReference type="Proteomes" id="UP000251891">
    <property type="component" value="Unassembled WGS sequence"/>
</dbReference>
<protein>
    <submittedName>
        <fullName evidence="1">Uncharacterized protein</fullName>
    </submittedName>
</protein>
<dbReference type="EMBL" id="QLYX01000008">
    <property type="protein sequence ID" value="RAY13737.1"/>
    <property type="molecule type" value="Genomic_DNA"/>
</dbReference>
<proteinExistence type="predicted"/>
<evidence type="ECO:0000313" key="2">
    <source>
        <dbReference type="Proteomes" id="UP000251891"/>
    </source>
</evidence>
<reference evidence="1 2" key="1">
    <citation type="submission" date="2018-06" db="EMBL/GenBank/DDBJ databases">
        <title>Actinomadura craniellae sp. nov. isolated from marine sponge Craniella sp.</title>
        <authorList>
            <person name="Li L."/>
            <person name="Xu Q.H."/>
            <person name="Lin H.W."/>
            <person name="Lu Y.H."/>
        </authorList>
    </citation>
    <scope>NUCLEOTIDE SEQUENCE [LARGE SCALE GENOMIC DNA]</scope>
    <source>
        <strain evidence="1 2">LHW63021</strain>
    </source>
</reference>
<sequence>MQPVSLIHDPYDVIFVVWEYLRETGCQPIALSAVRLPEARRATEELMCILGVTPEVPPATD</sequence>
<name>A0A365H3Q9_9ACTN</name>